<keyword evidence="7 13" id="KW-0175">Coiled coil</keyword>
<dbReference type="GO" id="GO:0031901">
    <property type="term" value="C:early endosome membrane"/>
    <property type="evidence" value="ECO:0007669"/>
    <property type="project" value="UniProtKB-SubCell"/>
</dbReference>
<dbReference type="PROSITE" id="PS50192">
    <property type="entry name" value="T_SNARE"/>
    <property type="match status" value="1"/>
</dbReference>
<dbReference type="FunFam" id="1.20.5.110:FF:000016">
    <property type="entry name" value="Syntaxin 12"/>
    <property type="match status" value="1"/>
</dbReference>
<dbReference type="GO" id="GO:0005484">
    <property type="term" value="F:SNAP receptor activity"/>
    <property type="evidence" value="ECO:0007669"/>
    <property type="project" value="InterPro"/>
</dbReference>
<evidence type="ECO:0000256" key="6">
    <source>
        <dbReference type="ARBA" id="ARBA00022990"/>
    </source>
</evidence>
<evidence type="ECO:0000256" key="3">
    <source>
        <dbReference type="ARBA" id="ARBA00022692"/>
    </source>
</evidence>
<evidence type="ECO:0000256" key="8">
    <source>
        <dbReference type="ARBA" id="ARBA00023136"/>
    </source>
</evidence>
<keyword evidence="5 15" id="KW-1133">Transmembrane helix</keyword>
<dbReference type="InterPro" id="IPR006011">
    <property type="entry name" value="Syntaxin_N"/>
</dbReference>
<dbReference type="InterPro" id="IPR000727">
    <property type="entry name" value="T_SNARE_dom"/>
</dbReference>
<sequence>MTSGTGDFGGDFGHGGGFSSYSSGKSHTQDFNRLASSVGSNIQKINKNVRDIEKLTQLLGTQADTKQSRAKLDETQHYTNQLAKETNKMLKDLNAIPAPDNQSDSRQHRMQKDRLTNDFSDALNQFQRVQREAAKVERECVDRARSKSESMNPYEDDISQDPFASASFGSMDQTQMQSEDMEALVERENQLKKLESDILDVNQIFKDVATMVHEQGEMIDSIEANVESAEVHVEQANTQLVKARQYQKKARRKKFLIILCIIITLVIVALILYFILK</sequence>
<keyword evidence="2" id="KW-0597">Phosphoprotein</keyword>
<dbReference type="Pfam" id="PF05739">
    <property type="entry name" value="SNARE"/>
    <property type="match status" value="1"/>
</dbReference>
<dbReference type="SMART" id="SM00397">
    <property type="entry name" value="t_SNARE"/>
    <property type="match status" value="1"/>
</dbReference>
<dbReference type="PROSITE" id="PS00914">
    <property type="entry name" value="SYNTAXIN"/>
    <property type="match status" value="1"/>
</dbReference>
<organism evidence="17 18">
    <name type="scientific">Holothuria leucospilota</name>
    <name type="common">Black long sea cucumber</name>
    <name type="synonym">Mertensiothuria leucospilota</name>
    <dbReference type="NCBI Taxonomy" id="206669"/>
    <lineage>
        <taxon>Eukaryota</taxon>
        <taxon>Metazoa</taxon>
        <taxon>Echinodermata</taxon>
        <taxon>Eleutherozoa</taxon>
        <taxon>Echinozoa</taxon>
        <taxon>Holothuroidea</taxon>
        <taxon>Aspidochirotacea</taxon>
        <taxon>Aspidochirotida</taxon>
        <taxon>Holothuriidae</taxon>
        <taxon>Holothuria</taxon>
    </lineage>
</organism>
<feature type="coiled-coil region" evidence="13">
    <location>
        <begin position="171"/>
        <end position="239"/>
    </location>
</feature>
<feature type="compositionally biased region" description="Gly residues" evidence="14">
    <location>
        <begin position="1"/>
        <end position="18"/>
    </location>
</feature>
<evidence type="ECO:0000256" key="5">
    <source>
        <dbReference type="ARBA" id="ARBA00022989"/>
    </source>
</evidence>
<dbReference type="GO" id="GO:0006886">
    <property type="term" value="P:intracellular protein transport"/>
    <property type="evidence" value="ECO:0007669"/>
    <property type="project" value="InterPro"/>
</dbReference>
<dbReference type="FunFam" id="1.20.58.70:FF:000006">
    <property type="entry name" value="Syntaxin 7"/>
    <property type="match status" value="1"/>
</dbReference>
<comment type="function">
    <text evidence="9">May be involved in protein trafficking from the plasma membrane to the early endosome (EE) as well as in homotypic fusion of endocytic organelles. Mediates the endocytic trafficking from early endosomes to late endosomes and lysosomes.</text>
</comment>
<keyword evidence="6" id="KW-0007">Acetylation</keyword>
<dbReference type="GO" id="GO:0006906">
    <property type="term" value="P:vesicle fusion"/>
    <property type="evidence" value="ECO:0007669"/>
    <property type="project" value="TreeGrafter"/>
</dbReference>
<evidence type="ECO:0000256" key="11">
    <source>
        <dbReference type="ARBA" id="ARBA00040006"/>
    </source>
</evidence>
<dbReference type="GO" id="GO:0031201">
    <property type="term" value="C:SNARE complex"/>
    <property type="evidence" value="ECO:0007669"/>
    <property type="project" value="TreeGrafter"/>
</dbReference>
<feature type="transmembrane region" description="Helical" evidence="15">
    <location>
        <begin position="255"/>
        <end position="276"/>
    </location>
</feature>
<dbReference type="GO" id="GO:0048278">
    <property type="term" value="P:vesicle docking"/>
    <property type="evidence" value="ECO:0007669"/>
    <property type="project" value="TreeGrafter"/>
</dbReference>
<dbReference type="SMART" id="SM00503">
    <property type="entry name" value="SynN"/>
    <property type="match status" value="1"/>
</dbReference>
<keyword evidence="3 15" id="KW-0812">Transmembrane</keyword>
<evidence type="ECO:0000313" key="18">
    <source>
        <dbReference type="Proteomes" id="UP001152320"/>
    </source>
</evidence>
<comment type="similarity">
    <text evidence="1 12">Belongs to the syntaxin family.</text>
</comment>
<evidence type="ECO:0000256" key="1">
    <source>
        <dbReference type="ARBA" id="ARBA00009063"/>
    </source>
</evidence>
<dbReference type="EMBL" id="JAIZAY010000011">
    <property type="protein sequence ID" value="KAJ8033092.1"/>
    <property type="molecule type" value="Genomic_DNA"/>
</dbReference>
<dbReference type="PANTHER" id="PTHR19957:SF411">
    <property type="entry name" value="LD23667P"/>
    <property type="match status" value="1"/>
</dbReference>
<keyword evidence="8 15" id="KW-0472">Membrane</keyword>
<evidence type="ECO:0000256" key="14">
    <source>
        <dbReference type="SAM" id="MobiDB-lite"/>
    </source>
</evidence>
<dbReference type="Pfam" id="PF14523">
    <property type="entry name" value="Syntaxin_2"/>
    <property type="match status" value="1"/>
</dbReference>
<accession>A0A9Q1BUI3</accession>
<dbReference type="OrthoDB" id="364348at2759"/>
<comment type="caution">
    <text evidence="17">The sequence shown here is derived from an EMBL/GenBank/DDBJ whole genome shotgun (WGS) entry which is preliminary data.</text>
</comment>
<evidence type="ECO:0000256" key="9">
    <source>
        <dbReference type="ARBA" id="ARBA00037599"/>
    </source>
</evidence>
<feature type="coiled-coil region" evidence="13">
    <location>
        <begin position="112"/>
        <end position="139"/>
    </location>
</feature>
<reference evidence="17" key="1">
    <citation type="submission" date="2021-10" db="EMBL/GenBank/DDBJ databases">
        <title>Tropical sea cucumber genome reveals ecological adaptation and Cuvierian tubules defense mechanism.</title>
        <authorList>
            <person name="Chen T."/>
        </authorList>
    </citation>
    <scope>NUCLEOTIDE SEQUENCE</scope>
    <source>
        <strain evidence="17">Nanhai2018</strain>
        <tissue evidence="17">Muscle</tissue>
    </source>
</reference>
<dbReference type="Gene3D" id="1.20.58.70">
    <property type="match status" value="1"/>
</dbReference>
<dbReference type="GO" id="GO:0008021">
    <property type="term" value="C:synaptic vesicle"/>
    <property type="evidence" value="ECO:0007669"/>
    <property type="project" value="TreeGrafter"/>
</dbReference>
<dbReference type="Proteomes" id="UP001152320">
    <property type="component" value="Chromosome 11"/>
</dbReference>
<comment type="subcellular location">
    <subcellularLocation>
        <location evidence="10">Early endosome membrane</location>
        <topology evidence="10">Single-pass type IV membrane protein</topology>
    </subcellularLocation>
</comment>
<evidence type="ECO:0000259" key="16">
    <source>
        <dbReference type="PROSITE" id="PS50192"/>
    </source>
</evidence>
<dbReference type="PANTHER" id="PTHR19957">
    <property type="entry name" value="SYNTAXIN"/>
    <property type="match status" value="1"/>
</dbReference>
<dbReference type="InterPro" id="IPR045242">
    <property type="entry name" value="Syntaxin"/>
</dbReference>
<dbReference type="GO" id="GO:0000149">
    <property type="term" value="F:SNARE binding"/>
    <property type="evidence" value="ECO:0007669"/>
    <property type="project" value="TreeGrafter"/>
</dbReference>
<feature type="region of interest" description="Disordered" evidence="14">
    <location>
        <begin position="1"/>
        <end position="28"/>
    </location>
</feature>
<dbReference type="Gene3D" id="1.20.5.110">
    <property type="match status" value="1"/>
</dbReference>
<evidence type="ECO:0000256" key="7">
    <source>
        <dbReference type="ARBA" id="ARBA00023054"/>
    </source>
</evidence>
<evidence type="ECO:0000256" key="2">
    <source>
        <dbReference type="ARBA" id="ARBA00022553"/>
    </source>
</evidence>
<keyword evidence="4" id="KW-0967">Endosome</keyword>
<keyword evidence="18" id="KW-1185">Reference proteome</keyword>
<evidence type="ECO:0000256" key="15">
    <source>
        <dbReference type="SAM" id="Phobius"/>
    </source>
</evidence>
<dbReference type="SUPFAM" id="SSF47661">
    <property type="entry name" value="t-snare proteins"/>
    <property type="match status" value="1"/>
</dbReference>
<name>A0A9Q1BUI3_HOLLE</name>
<evidence type="ECO:0000256" key="10">
    <source>
        <dbReference type="ARBA" id="ARBA00037832"/>
    </source>
</evidence>
<evidence type="ECO:0000256" key="4">
    <source>
        <dbReference type="ARBA" id="ARBA00022753"/>
    </source>
</evidence>
<dbReference type="InterPro" id="IPR006012">
    <property type="entry name" value="Syntaxin/epimorphin_CS"/>
</dbReference>
<dbReference type="AlphaFoldDB" id="A0A9Q1BUI3"/>
<evidence type="ECO:0000313" key="17">
    <source>
        <dbReference type="EMBL" id="KAJ8033092.1"/>
    </source>
</evidence>
<proteinExistence type="inferred from homology"/>
<evidence type="ECO:0000256" key="12">
    <source>
        <dbReference type="RuleBase" id="RU003858"/>
    </source>
</evidence>
<dbReference type="InterPro" id="IPR010989">
    <property type="entry name" value="SNARE"/>
</dbReference>
<evidence type="ECO:0000256" key="13">
    <source>
        <dbReference type="SAM" id="Coils"/>
    </source>
</evidence>
<feature type="domain" description="T-SNARE coiled-coil homology" evidence="16">
    <location>
        <begin position="181"/>
        <end position="243"/>
    </location>
</feature>
<protein>
    <recommendedName>
        <fullName evidence="11">Syntaxin-7</fullName>
    </recommendedName>
</protein>
<dbReference type="CDD" id="cd15847">
    <property type="entry name" value="SNARE_syntaxin7_like"/>
    <property type="match status" value="1"/>
</dbReference>
<gene>
    <name evidence="17" type="ORF">HOLleu_23226</name>
</gene>